<name>A0A8J4TB74_CLAMG</name>
<reference evidence="3" key="1">
    <citation type="submission" date="2020-07" db="EMBL/GenBank/DDBJ databases">
        <title>Clarias magur genome sequencing, assembly and annotation.</title>
        <authorList>
            <person name="Kushwaha B."/>
            <person name="Kumar R."/>
            <person name="Das P."/>
            <person name="Joshi C.G."/>
            <person name="Kumar D."/>
            <person name="Nagpure N.S."/>
            <person name="Pandey M."/>
            <person name="Agarwal S."/>
            <person name="Srivastava S."/>
            <person name="Singh M."/>
            <person name="Sahoo L."/>
            <person name="Jayasankar P."/>
            <person name="Meher P.K."/>
            <person name="Koringa P.G."/>
            <person name="Iquebal M.A."/>
            <person name="Das S.P."/>
            <person name="Bit A."/>
            <person name="Patnaik S."/>
            <person name="Patel N."/>
            <person name="Shah T.M."/>
            <person name="Hinsu A."/>
            <person name="Jena J.K."/>
        </authorList>
    </citation>
    <scope>NUCLEOTIDE SEQUENCE</scope>
    <source>
        <strain evidence="3">CIFAMagur01</strain>
        <tissue evidence="3">Testis</tissue>
    </source>
</reference>
<dbReference type="Proteomes" id="UP000727407">
    <property type="component" value="Unassembled WGS sequence"/>
</dbReference>
<proteinExistence type="predicted"/>
<dbReference type="EMBL" id="QNUK01000532">
    <property type="protein sequence ID" value="KAF5892015.1"/>
    <property type="molecule type" value="Genomic_DNA"/>
</dbReference>
<sequence>MKYTLNKFCSIANLSKSKQSGVTRRDTAVRRVGELREALCKLGRALPWLRGGTVEPGSVCSLVDDILSYRKTLMLQAMKSSELGADAEEQSADPPEEAHWSKRHLFLPPSSRNTKRPRLDPPEPNVTGDENISDSEIESYIRSPEEVKRFQEVQKKLTEETEEVGIWQEIRSYLKCMFCVSERAREVCSKLSHVTQEDQQRARSHTLSIHMCTVQSGRDCTALVLCGKEVENALRLSVVTQPAVYQYRRDQCKTTDKNNSHDYEYDSILNKGDE</sequence>
<dbReference type="Pfam" id="PF21886">
    <property type="entry name" value="BRF2-like_C_cyclin_rpt"/>
    <property type="match status" value="1"/>
</dbReference>
<evidence type="ECO:0000313" key="3">
    <source>
        <dbReference type="EMBL" id="KAF5892015.1"/>
    </source>
</evidence>
<dbReference type="AlphaFoldDB" id="A0A8J4TB74"/>
<keyword evidence="4" id="KW-1185">Reference proteome</keyword>
<accession>A0A8J4TB74</accession>
<dbReference type="InterPro" id="IPR054078">
    <property type="entry name" value="BRF2-like_C"/>
</dbReference>
<protein>
    <submittedName>
        <fullName evidence="3">Transcription factor IIIB 50 kDa subunit</fullName>
    </submittedName>
</protein>
<evidence type="ECO:0000313" key="4">
    <source>
        <dbReference type="Proteomes" id="UP000727407"/>
    </source>
</evidence>
<dbReference type="OrthoDB" id="2121711at2759"/>
<feature type="domain" description="BRF2-like C-terminal" evidence="2">
    <location>
        <begin position="1"/>
        <end position="71"/>
    </location>
</feature>
<organism evidence="3 4">
    <name type="scientific">Clarias magur</name>
    <name type="common">Asian catfish</name>
    <name type="synonym">Macropteronotus magur</name>
    <dbReference type="NCBI Taxonomy" id="1594786"/>
    <lineage>
        <taxon>Eukaryota</taxon>
        <taxon>Metazoa</taxon>
        <taxon>Chordata</taxon>
        <taxon>Craniata</taxon>
        <taxon>Vertebrata</taxon>
        <taxon>Euteleostomi</taxon>
        <taxon>Actinopterygii</taxon>
        <taxon>Neopterygii</taxon>
        <taxon>Teleostei</taxon>
        <taxon>Ostariophysi</taxon>
        <taxon>Siluriformes</taxon>
        <taxon>Clariidae</taxon>
        <taxon>Clarias</taxon>
    </lineage>
</organism>
<gene>
    <name evidence="3" type="primary">brf2</name>
    <name evidence="3" type="ORF">DAT39_018275</name>
</gene>
<feature type="compositionally biased region" description="Acidic residues" evidence="1">
    <location>
        <begin position="85"/>
        <end position="95"/>
    </location>
</feature>
<feature type="region of interest" description="Disordered" evidence="1">
    <location>
        <begin position="84"/>
        <end position="137"/>
    </location>
</feature>
<evidence type="ECO:0000259" key="2">
    <source>
        <dbReference type="Pfam" id="PF21886"/>
    </source>
</evidence>
<evidence type="ECO:0000256" key="1">
    <source>
        <dbReference type="SAM" id="MobiDB-lite"/>
    </source>
</evidence>
<comment type="caution">
    <text evidence="3">The sequence shown here is derived from an EMBL/GenBank/DDBJ whole genome shotgun (WGS) entry which is preliminary data.</text>
</comment>